<reference evidence="9 10" key="1">
    <citation type="journal article" date="2008" name="Int. J. Syst. Evol. Microbiol.">
        <title>Description of Roseateles aquatilis sp. nov. and Roseateles terrae sp. nov., in the class Betaproteobacteria, and emended description of the genus Roseateles.</title>
        <authorList>
            <person name="Gomila M."/>
            <person name="Bowien B."/>
            <person name="Falsen E."/>
            <person name="Moore E.R."/>
            <person name="Lalucat J."/>
        </authorList>
    </citation>
    <scope>NUCLEOTIDE SEQUENCE [LARGE SCALE GENOMIC DNA]</scope>
    <source>
        <strain evidence="9 10">CCUG 48205</strain>
    </source>
</reference>
<dbReference type="PANTHER" id="PTHR48111:SF1">
    <property type="entry name" value="TWO-COMPONENT RESPONSE REGULATOR ORR33"/>
    <property type="match status" value="1"/>
</dbReference>
<keyword evidence="10" id="KW-1185">Reference proteome</keyword>
<accession>A0A246JLV7</accession>
<dbReference type="SMART" id="SM00448">
    <property type="entry name" value="REC"/>
    <property type="match status" value="1"/>
</dbReference>
<gene>
    <name evidence="9" type="ORF">CDN99_04030</name>
</gene>
<feature type="modified residue" description="4-aspartylphosphate" evidence="6">
    <location>
        <position position="85"/>
    </location>
</feature>
<evidence type="ECO:0000256" key="7">
    <source>
        <dbReference type="SAM" id="MobiDB-lite"/>
    </source>
</evidence>
<evidence type="ECO:0000259" key="8">
    <source>
        <dbReference type="PROSITE" id="PS50110"/>
    </source>
</evidence>
<protein>
    <recommendedName>
        <fullName evidence="8">Response regulatory domain-containing protein</fullName>
    </recommendedName>
</protein>
<dbReference type="AlphaFoldDB" id="A0A246JLV7"/>
<dbReference type="GO" id="GO:0000156">
    <property type="term" value="F:phosphorelay response regulator activity"/>
    <property type="evidence" value="ECO:0007669"/>
    <property type="project" value="TreeGrafter"/>
</dbReference>
<dbReference type="PANTHER" id="PTHR48111">
    <property type="entry name" value="REGULATOR OF RPOS"/>
    <property type="match status" value="1"/>
</dbReference>
<evidence type="ECO:0000256" key="3">
    <source>
        <dbReference type="ARBA" id="ARBA00023015"/>
    </source>
</evidence>
<evidence type="ECO:0000256" key="6">
    <source>
        <dbReference type="PROSITE-ProRule" id="PRU00169"/>
    </source>
</evidence>
<dbReference type="GO" id="GO:0000976">
    <property type="term" value="F:transcription cis-regulatory region binding"/>
    <property type="evidence" value="ECO:0007669"/>
    <property type="project" value="TreeGrafter"/>
</dbReference>
<feature type="region of interest" description="Disordered" evidence="7">
    <location>
        <begin position="1"/>
        <end position="34"/>
    </location>
</feature>
<keyword evidence="2" id="KW-0902">Two-component regulatory system</keyword>
<comment type="caution">
    <text evidence="9">The sequence shown here is derived from an EMBL/GenBank/DDBJ whole genome shotgun (WGS) entry which is preliminary data.</text>
</comment>
<name>A0A246JLV7_9BURK</name>
<evidence type="ECO:0000256" key="4">
    <source>
        <dbReference type="ARBA" id="ARBA00023125"/>
    </source>
</evidence>
<dbReference type="Proteomes" id="UP000197468">
    <property type="component" value="Unassembled WGS sequence"/>
</dbReference>
<evidence type="ECO:0000256" key="5">
    <source>
        <dbReference type="ARBA" id="ARBA00023163"/>
    </source>
</evidence>
<evidence type="ECO:0000256" key="1">
    <source>
        <dbReference type="ARBA" id="ARBA00022553"/>
    </source>
</evidence>
<dbReference type="GO" id="GO:0006355">
    <property type="term" value="P:regulation of DNA-templated transcription"/>
    <property type="evidence" value="ECO:0007669"/>
    <property type="project" value="TreeGrafter"/>
</dbReference>
<feature type="domain" description="Response regulatory" evidence="8">
    <location>
        <begin position="37"/>
        <end position="151"/>
    </location>
</feature>
<sequence>MVMRMPTLPYADMPPSPPPDGSSDGQPDRRAASAGAPQRLLVVQALCVQPLAAVLEESGYELLRAADGIAALDGLGARPRLVIMDMELPDLPGDGPLALLRRLTASGVPVLTLSRRQQPHRLSTLIEAGAAECLVKPVRMSDLLARIERLLRPGAVPGPAEPRRPMASMTVRERDGHCAWQTPQARALMAAYFPPPWSEHARLPPEVLAWLHREALRRRAGAAPSSLTVAPPAGARRQRLSFNLMAADDAVIGEGHWLMVLHEADEAASIARLASVLQLPTADAELLFGLLGPAPLDERARALGLAEASYRERLTALCERLSAAGPEEAATSARAALRGER</sequence>
<dbReference type="GO" id="GO:0005829">
    <property type="term" value="C:cytosol"/>
    <property type="evidence" value="ECO:0007669"/>
    <property type="project" value="TreeGrafter"/>
</dbReference>
<dbReference type="SUPFAM" id="SSF52172">
    <property type="entry name" value="CheY-like"/>
    <property type="match status" value="1"/>
</dbReference>
<dbReference type="InterPro" id="IPR011006">
    <property type="entry name" value="CheY-like_superfamily"/>
</dbReference>
<keyword evidence="1 6" id="KW-0597">Phosphoprotein</keyword>
<keyword evidence="3" id="KW-0805">Transcription regulation</keyword>
<evidence type="ECO:0000313" key="10">
    <source>
        <dbReference type="Proteomes" id="UP000197468"/>
    </source>
</evidence>
<keyword evidence="4" id="KW-0238">DNA-binding</keyword>
<keyword evidence="5" id="KW-0804">Transcription</keyword>
<dbReference type="InterPro" id="IPR001789">
    <property type="entry name" value="Sig_transdc_resp-reg_receiver"/>
</dbReference>
<dbReference type="GO" id="GO:0032993">
    <property type="term" value="C:protein-DNA complex"/>
    <property type="evidence" value="ECO:0007669"/>
    <property type="project" value="TreeGrafter"/>
</dbReference>
<organism evidence="9 10">
    <name type="scientific">Roseateles aquatilis</name>
    <dbReference type="NCBI Taxonomy" id="431061"/>
    <lineage>
        <taxon>Bacteria</taxon>
        <taxon>Pseudomonadati</taxon>
        <taxon>Pseudomonadota</taxon>
        <taxon>Betaproteobacteria</taxon>
        <taxon>Burkholderiales</taxon>
        <taxon>Sphaerotilaceae</taxon>
        <taxon>Roseateles</taxon>
    </lineage>
</organism>
<dbReference type="InterPro" id="IPR039420">
    <property type="entry name" value="WalR-like"/>
</dbReference>
<dbReference type="Gene3D" id="3.40.50.2300">
    <property type="match status" value="1"/>
</dbReference>
<evidence type="ECO:0000313" key="9">
    <source>
        <dbReference type="EMBL" id="OWQ93634.1"/>
    </source>
</evidence>
<evidence type="ECO:0000256" key="2">
    <source>
        <dbReference type="ARBA" id="ARBA00023012"/>
    </source>
</evidence>
<dbReference type="Pfam" id="PF00072">
    <property type="entry name" value="Response_reg"/>
    <property type="match status" value="1"/>
</dbReference>
<dbReference type="PROSITE" id="PS50110">
    <property type="entry name" value="RESPONSE_REGULATORY"/>
    <property type="match status" value="1"/>
</dbReference>
<dbReference type="EMBL" id="NIOF01000001">
    <property type="protein sequence ID" value="OWQ93634.1"/>
    <property type="molecule type" value="Genomic_DNA"/>
</dbReference>
<proteinExistence type="predicted"/>